<reference evidence="10 11" key="1">
    <citation type="journal article" date="2013" name="BMC Genomics">
        <title>The genome and transcriptome of the pine saprophyte Ophiostoma piceae, and a comparison with the bark beetle-associated pine pathogen Grosmannia clavigera.</title>
        <authorList>
            <person name="Haridas S."/>
            <person name="Wang Y."/>
            <person name="Lim L."/>
            <person name="Massoumi Alamouti S."/>
            <person name="Jackman S."/>
            <person name="Docking R."/>
            <person name="Robertson G."/>
            <person name="Birol I."/>
            <person name="Bohlmann J."/>
            <person name="Breuil C."/>
        </authorList>
    </citation>
    <scope>NUCLEOTIDE SEQUENCE [LARGE SCALE GENOMIC DNA]</scope>
    <source>
        <strain evidence="10 11">UAMH 11346</strain>
    </source>
</reference>
<evidence type="ECO:0000313" key="10">
    <source>
        <dbReference type="EMBL" id="EPE05145.1"/>
    </source>
</evidence>
<dbReference type="HOGENOM" id="CLU_101495_0_1_1"/>
<evidence type="ECO:0000256" key="8">
    <source>
        <dbReference type="ARBA" id="ARBA00023136"/>
    </source>
</evidence>
<evidence type="ECO:0000256" key="9">
    <source>
        <dbReference type="SAM" id="MobiDB-lite"/>
    </source>
</evidence>
<evidence type="ECO:0000256" key="5">
    <source>
        <dbReference type="ARBA" id="ARBA00022792"/>
    </source>
</evidence>
<comment type="subcellular location">
    <subcellularLocation>
        <location evidence="1">Mitochondrion inner membrane</location>
    </subcellularLocation>
</comment>
<dbReference type="GO" id="GO:0033617">
    <property type="term" value="P:mitochondrial respiratory chain complex IV assembly"/>
    <property type="evidence" value="ECO:0007669"/>
    <property type="project" value="InterPro"/>
</dbReference>
<protein>
    <recommendedName>
        <fullName evidence="3">Cytochrome c oxidase assembly protein COX20, mitochondrial</fullName>
    </recommendedName>
</protein>
<gene>
    <name evidence="10" type="ORF">F503_03750</name>
</gene>
<evidence type="ECO:0000256" key="1">
    <source>
        <dbReference type="ARBA" id="ARBA00004273"/>
    </source>
</evidence>
<feature type="compositionally biased region" description="Pro residues" evidence="9">
    <location>
        <begin position="1"/>
        <end position="20"/>
    </location>
</feature>
<evidence type="ECO:0000256" key="4">
    <source>
        <dbReference type="ARBA" id="ARBA00022692"/>
    </source>
</evidence>
<dbReference type="OrthoDB" id="14603at2759"/>
<dbReference type="Pfam" id="PF12597">
    <property type="entry name" value="Cox20"/>
    <property type="match status" value="1"/>
</dbReference>
<sequence length="195" mass="21047">MSSQPPPPPTSSAPPPPPSLLPQTTGPTATWGADHLDRAPTVEEIKAQAIKQAQAQAEARQAQDVSVTEAVKMIKPADFLGVYQTPCARTGLLSGIGGGAVVGMLRYILGAPVPKAANWAVGAFAAGSIVSYEVCQAARRAERVKMQRVVEVYDRKQAEMKQREADKAKAAAAEAARRQKEEDDRKAAHRWYKFW</sequence>
<keyword evidence="11" id="KW-1185">Reference proteome</keyword>
<keyword evidence="7" id="KW-0496">Mitochondrion</keyword>
<dbReference type="AlphaFoldDB" id="S3CWH9"/>
<name>S3CWH9_OPHP1</name>
<dbReference type="PANTHER" id="PTHR31586:SF1">
    <property type="entry name" value="CYTOCHROME C OXIDASE ASSEMBLY PROTEIN COX20, MITOCHONDRIAL"/>
    <property type="match status" value="1"/>
</dbReference>
<keyword evidence="4" id="KW-0812">Transmembrane</keyword>
<feature type="region of interest" description="Disordered" evidence="9">
    <location>
        <begin position="1"/>
        <end position="38"/>
    </location>
</feature>
<evidence type="ECO:0000256" key="6">
    <source>
        <dbReference type="ARBA" id="ARBA00022989"/>
    </source>
</evidence>
<dbReference type="EMBL" id="KE148157">
    <property type="protein sequence ID" value="EPE05145.1"/>
    <property type="molecule type" value="Genomic_DNA"/>
</dbReference>
<organism evidence="10 11">
    <name type="scientific">Ophiostoma piceae (strain UAMH 11346)</name>
    <name type="common">Sap stain fungus</name>
    <dbReference type="NCBI Taxonomy" id="1262450"/>
    <lineage>
        <taxon>Eukaryota</taxon>
        <taxon>Fungi</taxon>
        <taxon>Dikarya</taxon>
        <taxon>Ascomycota</taxon>
        <taxon>Pezizomycotina</taxon>
        <taxon>Sordariomycetes</taxon>
        <taxon>Sordariomycetidae</taxon>
        <taxon>Ophiostomatales</taxon>
        <taxon>Ophiostomataceae</taxon>
        <taxon>Ophiostoma</taxon>
    </lineage>
</organism>
<accession>S3CWH9</accession>
<evidence type="ECO:0000313" key="11">
    <source>
        <dbReference type="Proteomes" id="UP000016923"/>
    </source>
</evidence>
<dbReference type="OMA" id="NWAVGMF"/>
<dbReference type="InterPro" id="IPR022533">
    <property type="entry name" value="Cox20"/>
</dbReference>
<evidence type="ECO:0000256" key="3">
    <source>
        <dbReference type="ARBA" id="ARBA00017689"/>
    </source>
</evidence>
<feature type="region of interest" description="Disordered" evidence="9">
    <location>
        <begin position="160"/>
        <end position="187"/>
    </location>
</feature>
<dbReference type="GO" id="GO:0005743">
    <property type="term" value="C:mitochondrial inner membrane"/>
    <property type="evidence" value="ECO:0007669"/>
    <property type="project" value="UniProtKB-SubCell"/>
</dbReference>
<evidence type="ECO:0000256" key="2">
    <source>
        <dbReference type="ARBA" id="ARBA00009575"/>
    </source>
</evidence>
<dbReference type="VEuPathDB" id="FungiDB:F503_03750"/>
<comment type="similarity">
    <text evidence="2">Belongs to the COX20 family.</text>
</comment>
<keyword evidence="5" id="KW-0999">Mitochondrion inner membrane</keyword>
<keyword evidence="6" id="KW-1133">Transmembrane helix</keyword>
<dbReference type="Proteomes" id="UP000016923">
    <property type="component" value="Unassembled WGS sequence"/>
</dbReference>
<proteinExistence type="inferred from homology"/>
<feature type="compositionally biased region" description="Basic and acidic residues" evidence="9">
    <location>
        <begin position="160"/>
        <end position="186"/>
    </location>
</feature>
<keyword evidence="8" id="KW-0472">Membrane</keyword>
<dbReference type="eggNOG" id="ENOG502S3BD">
    <property type="taxonomic scope" value="Eukaryota"/>
</dbReference>
<dbReference type="PANTHER" id="PTHR31586">
    <property type="entry name" value="CYTOCHROME C OXIDASE PROTEIN 20"/>
    <property type="match status" value="1"/>
</dbReference>
<evidence type="ECO:0000256" key="7">
    <source>
        <dbReference type="ARBA" id="ARBA00023128"/>
    </source>
</evidence>